<dbReference type="AlphaFoldDB" id="A0A8C5C1B7"/>
<keyword evidence="1" id="KW-0479">Metal-binding</keyword>
<dbReference type="SUPFAM" id="SSF57850">
    <property type="entry name" value="RING/U-box"/>
    <property type="match status" value="1"/>
</dbReference>
<evidence type="ECO:0000256" key="1">
    <source>
        <dbReference type="ARBA" id="ARBA00022723"/>
    </source>
</evidence>
<evidence type="ECO:0000313" key="8">
    <source>
        <dbReference type="Proteomes" id="UP000694546"/>
    </source>
</evidence>
<dbReference type="Pfam" id="PF02190">
    <property type="entry name" value="LON_substr_bdg"/>
    <property type="match status" value="1"/>
</dbReference>
<reference evidence="7" key="2">
    <citation type="submission" date="2025-09" db="UniProtKB">
        <authorList>
            <consortium name="Ensembl"/>
        </authorList>
    </citation>
    <scope>IDENTIFICATION</scope>
</reference>
<dbReference type="PANTHER" id="PTHR23327">
    <property type="entry name" value="RING FINGER PROTEIN 127"/>
    <property type="match status" value="1"/>
</dbReference>
<dbReference type="PROSITE" id="PS51787">
    <property type="entry name" value="LON_N"/>
    <property type="match status" value="1"/>
</dbReference>
<dbReference type="GO" id="GO:0008270">
    <property type="term" value="F:zinc ion binding"/>
    <property type="evidence" value="ECO:0007669"/>
    <property type="project" value="UniProtKB-KW"/>
</dbReference>
<dbReference type="InterPro" id="IPR015947">
    <property type="entry name" value="PUA-like_sf"/>
</dbReference>
<dbReference type="InterPro" id="IPR027370">
    <property type="entry name" value="Znf-RING_euk"/>
</dbReference>
<dbReference type="Gene3D" id="1.25.40.10">
    <property type="entry name" value="Tetratricopeptide repeat domain"/>
    <property type="match status" value="1"/>
</dbReference>
<name>A0A8C5C1B7_GADMO</name>
<reference evidence="7" key="1">
    <citation type="submission" date="2025-08" db="UniProtKB">
        <authorList>
            <consortium name="Ensembl"/>
        </authorList>
    </citation>
    <scope>IDENTIFICATION</scope>
</reference>
<evidence type="ECO:0000256" key="2">
    <source>
        <dbReference type="ARBA" id="ARBA00022771"/>
    </source>
</evidence>
<dbReference type="SUPFAM" id="SSF88697">
    <property type="entry name" value="PUA domain-like"/>
    <property type="match status" value="1"/>
</dbReference>
<dbReference type="SMART" id="SM00028">
    <property type="entry name" value="TPR"/>
    <property type="match status" value="2"/>
</dbReference>
<dbReference type="SUPFAM" id="SSF48452">
    <property type="entry name" value="TPR-like"/>
    <property type="match status" value="1"/>
</dbReference>
<dbReference type="Pfam" id="PF13445">
    <property type="entry name" value="zf-RING_UBOX"/>
    <property type="match status" value="1"/>
</dbReference>
<dbReference type="Ensembl" id="ENSGMOT00000035752.1">
    <property type="protein sequence ID" value="ENSGMOP00000055075.1"/>
    <property type="gene ID" value="ENSGMOG00000025691.1"/>
</dbReference>
<proteinExistence type="predicted"/>
<keyword evidence="8" id="KW-1185">Reference proteome</keyword>
<dbReference type="Pfam" id="PF03704">
    <property type="entry name" value="BTAD"/>
    <property type="match status" value="1"/>
</dbReference>
<dbReference type="InterPro" id="IPR005158">
    <property type="entry name" value="BTAD"/>
</dbReference>
<dbReference type="InterPro" id="IPR013083">
    <property type="entry name" value="Znf_RING/FYVE/PHD"/>
</dbReference>
<dbReference type="Gene3D" id="2.30.130.40">
    <property type="entry name" value="LON domain-like"/>
    <property type="match status" value="1"/>
</dbReference>
<dbReference type="Proteomes" id="UP000694546">
    <property type="component" value="Chromosome 20"/>
</dbReference>
<evidence type="ECO:0000259" key="6">
    <source>
        <dbReference type="PROSITE" id="PS51787"/>
    </source>
</evidence>
<dbReference type="CDD" id="cd16514">
    <property type="entry name" value="RING-HC_LONFs_rpt2"/>
    <property type="match status" value="1"/>
</dbReference>
<dbReference type="InterPro" id="IPR017907">
    <property type="entry name" value="Znf_RING_CS"/>
</dbReference>
<dbReference type="PROSITE" id="PS50089">
    <property type="entry name" value="ZF_RING_2"/>
    <property type="match status" value="2"/>
</dbReference>
<dbReference type="PANTHER" id="PTHR23327:SF5">
    <property type="entry name" value="LON PEPTIDASE N-TERMINAL DOMAIN AND RING FINGER PROTEIN 2"/>
    <property type="match status" value="1"/>
</dbReference>
<dbReference type="PROSITE" id="PS00518">
    <property type="entry name" value="ZF_RING_1"/>
    <property type="match status" value="2"/>
</dbReference>
<dbReference type="InterPro" id="IPR046336">
    <property type="entry name" value="Lon_prtase_N_sf"/>
</dbReference>
<feature type="domain" description="RING-type" evidence="5">
    <location>
        <begin position="155"/>
        <end position="189"/>
    </location>
</feature>
<evidence type="ECO:0000256" key="3">
    <source>
        <dbReference type="ARBA" id="ARBA00022833"/>
    </source>
</evidence>
<feature type="domain" description="Lon N-terminal" evidence="6">
    <location>
        <begin position="451"/>
        <end position="660"/>
    </location>
</feature>
<accession>A0A8C5C1B7</accession>
<organism evidence="7 8">
    <name type="scientific">Gadus morhua</name>
    <name type="common">Atlantic cod</name>
    <dbReference type="NCBI Taxonomy" id="8049"/>
    <lineage>
        <taxon>Eukaryota</taxon>
        <taxon>Metazoa</taxon>
        <taxon>Chordata</taxon>
        <taxon>Craniata</taxon>
        <taxon>Vertebrata</taxon>
        <taxon>Euteleostomi</taxon>
        <taxon>Actinopterygii</taxon>
        <taxon>Neopterygii</taxon>
        <taxon>Teleostei</taxon>
        <taxon>Neoteleostei</taxon>
        <taxon>Acanthomorphata</taxon>
        <taxon>Zeiogadaria</taxon>
        <taxon>Gadariae</taxon>
        <taxon>Gadiformes</taxon>
        <taxon>Gadoidei</taxon>
        <taxon>Gadidae</taxon>
        <taxon>Gadus</taxon>
    </lineage>
</organism>
<dbReference type="Gene3D" id="3.30.40.10">
    <property type="entry name" value="Zinc/RING finger domain, C3HC4 (zinc finger)"/>
    <property type="match status" value="2"/>
</dbReference>
<keyword evidence="2 4" id="KW-0863">Zinc-finger</keyword>
<evidence type="ECO:0000313" key="7">
    <source>
        <dbReference type="Ensembl" id="ENSGMOP00000055075.1"/>
    </source>
</evidence>
<dbReference type="GO" id="GO:0005737">
    <property type="term" value="C:cytoplasm"/>
    <property type="evidence" value="ECO:0007669"/>
    <property type="project" value="UniProtKB-ARBA"/>
</dbReference>
<dbReference type="GeneTree" id="ENSGT00440000033329"/>
<evidence type="ECO:0000259" key="5">
    <source>
        <dbReference type="PROSITE" id="PS50089"/>
    </source>
</evidence>
<evidence type="ECO:0000256" key="4">
    <source>
        <dbReference type="PROSITE-ProRule" id="PRU00175"/>
    </source>
</evidence>
<sequence>MATESQPLHGELFVHPLSNPQASGICPEMLEVAEVANLAGDFSLAVEIYSSQLADLQQPDRGLCLRKADSLARAGRVSEALDSYCTSANLEKLRPDELRLLVESIARTLREKELNISSGNGNTACQVKTTGNGAADGAERDAEGFEEEPLDMFSCHLCRCLLHEPATLDCGHTFCRLCLVDVKDCIHCKRKLDKNDADGGQRINVVLSGLLEKWFEAESGARKHWVEAQGLWKKLKYTDALHHFNEAVALAPSLGSLRMQRAKLHMEMSNYSLAVQDSTSLCRSKPLSPKAHHLMASALTKAGRKDEALQEYFLCVALKPNCTKIKLEAQTVRCVSCGLFPEAGCSSQSPTAGKNCGRTVPSELLDSVDMECSLCMRLFYEPVATPCGHTFCLKCLERCLDHNPNCPLCKENLAEYLATRGYNKTLLMEEVLQRYLGDELGERKKIHEEEIKELSNLNQEVPIFVCTMAFPTIPCPLHVFEPRYRLMIRRSMETGTKQFGMCIADDLKGFADYGCMLEVRDVKFFPDGRSVVDTIGVSRFKVLSHGQRDGYNTAKIEYLEDKKEEGEELLELLKLHDSVYEQANSWFTSLRDAMKNQIVSHFGHLPTKDPEPQALPSGPAWYWWLLAVLPLESRAQLTILAMTSLKDRLVAIRRVLIFVTRKKPR</sequence>
<keyword evidence="3" id="KW-0862">Zinc</keyword>
<evidence type="ECO:0008006" key="9">
    <source>
        <dbReference type="Google" id="ProtNLM"/>
    </source>
</evidence>
<feature type="domain" description="RING-type" evidence="5">
    <location>
        <begin position="372"/>
        <end position="410"/>
    </location>
</feature>
<dbReference type="GO" id="GO:0061630">
    <property type="term" value="F:ubiquitin protein ligase activity"/>
    <property type="evidence" value="ECO:0007669"/>
    <property type="project" value="TreeGrafter"/>
</dbReference>
<dbReference type="InterPro" id="IPR003111">
    <property type="entry name" value="Lon_prtase_N"/>
</dbReference>
<dbReference type="InterPro" id="IPR019734">
    <property type="entry name" value="TPR_rpt"/>
</dbReference>
<dbReference type="SMART" id="SM00464">
    <property type="entry name" value="LON"/>
    <property type="match status" value="1"/>
</dbReference>
<gene>
    <name evidence="7" type="primary">lonrf2</name>
</gene>
<dbReference type="Pfam" id="PF13923">
    <property type="entry name" value="zf-C3HC4_2"/>
    <property type="match status" value="1"/>
</dbReference>
<dbReference type="InterPro" id="IPR011990">
    <property type="entry name" value="TPR-like_helical_dom_sf"/>
</dbReference>
<protein>
    <recommendedName>
        <fullName evidence="9">LON peptidase N-terminal domain and ring finger 2</fullName>
    </recommendedName>
</protein>
<dbReference type="InterPro" id="IPR001841">
    <property type="entry name" value="Znf_RING"/>
</dbReference>
<dbReference type="SMART" id="SM00184">
    <property type="entry name" value="RING"/>
    <property type="match status" value="2"/>
</dbReference>